<gene>
    <name evidence="3" type="primary">TPHA0H02770</name>
    <name evidence="3" type="ordered locus">TPHA_0H02770</name>
</gene>
<feature type="compositionally biased region" description="Basic and acidic residues" evidence="1">
    <location>
        <begin position="77"/>
        <end position="87"/>
    </location>
</feature>
<proteinExistence type="predicted"/>
<dbReference type="GeneID" id="11534186"/>
<evidence type="ECO:0000256" key="1">
    <source>
        <dbReference type="SAM" id="MobiDB-lite"/>
    </source>
</evidence>
<name>G8BWM9_TETPH</name>
<evidence type="ECO:0000256" key="2">
    <source>
        <dbReference type="SAM" id="Phobius"/>
    </source>
</evidence>
<sequence length="213" mass="24138">MTRRPPPSPLAFGPHSWREGPFLRYDVVSFQPFGIEPYQSAALCWPHTEKYVHAWHWRQGLQPQSRIVFSIQQARREARPSSGERRLPVGANAIRNKSGHKSGPNHLWPTPSPTPLPGFASSFIRRFPFPLVSFVFLFSFSAFFHSEMRDWRSALCGCTRTAHCANGQLHVEELNDLVVPPVRPHGAWQSTQLIRLHAHNPVMAALLDLPLPG</sequence>
<dbReference type="AlphaFoldDB" id="G8BWM9"/>
<feature type="region of interest" description="Disordered" evidence="1">
    <location>
        <begin position="77"/>
        <end position="110"/>
    </location>
</feature>
<keyword evidence="2" id="KW-0812">Transmembrane</keyword>
<accession>G8BWM9</accession>
<protein>
    <submittedName>
        <fullName evidence="3">Uncharacterized protein</fullName>
    </submittedName>
</protein>
<dbReference type="KEGG" id="tpf:TPHA_0H02770"/>
<keyword evidence="4" id="KW-1185">Reference proteome</keyword>
<evidence type="ECO:0000313" key="4">
    <source>
        <dbReference type="Proteomes" id="UP000005666"/>
    </source>
</evidence>
<keyword evidence="2" id="KW-1133">Transmembrane helix</keyword>
<dbReference type="RefSeq" id="XP_003686914.1">
    <property type="nucleotide sequence ID" value="XM_003686866.1"/>
</dbReference>
<organism evidence="3 4">
    <name type="scientific">Tetrapisispora phaffii (strain ATCC 24235 / CBS 4417 / NBRC 1672 / NRRL Y-8282 / UCD 70-5)</name>
    <name type="common">Yeast</name>
    <name type="synonym">Fabospora phaffii</name>
    <dbReference type="NCBI Taxonomy" id="1071381"/>
    <lineage>
        <taxon>Eukaryota</taxon>
        <taxon>Fungi</taxon>
        <taxon>Dikarya</taxon>
        <taxon>Ascomycota</taxon>
        <taxon>Saccharomycotina</taxon>
        <taxon>Saccharomycetes</taxon>
        <taxon>Saccharomycetales</taxon>
        <taxon>Saccharomycetaceae</taxon>
        <taxon>Tetrapisispora</taxon>
    </lineage>
</organism>
<reference evidence="3 4" key="1">
    <citation type="journal article" date="2011" name="Proc. Natl. Acad. Sci. U.S.A.">
        <title>Evolutionary erosion of yeast sex chromosomes by mating-type switching accidents.</title>
        <authorList>
            <person name="Gordon J.L."/>
            <person name="Armisen D."/>
            <person name="Proux-Wera E."/>
            <person name="Oheigeartaigh S.S."/>
            <person name="Byrne K.P."/>
            <person name="Wolfe K.H."/>
        </authorList>
    </citation>
    <scope>NUCLEOTIDE SEQUENCE [LARGE SCALE GENOMIC DNA]</scope>
    <source>
        <strain evidence="4">ATCC 24235 / CBS 4417 / NBRC 1672 / NRRL Y-8282 / UCD 70-5</strain>
    </source>
</reference>
<feature type="transmembrane region" description="Helical" evidence="2">
    <location>
        <begin position="127"/>
        <end position="144"/>
    </location>
</feature>
<dbReference type="EMBL" id="HE612863">
    <property type="protein sequence ID" value="CCE64480.1"/>
    <property type="molecule type" value="Genomic_DNA"/>
</dbReference>
<dbReference type="Proteomes" id="UP000005666">
    <property type="component" value="Chromosome 8"/>
</dbReference>
<dbReference type="HOGENOM" id="CLU_1295169_0_0_1"/>
<keyword evidence="2" id="KW-0472">Membrane</keyword>
<evidence type="ECO:0000313" key="3">
    <source>
        <dbReference type="EMBL" id="CCE64480.1"/>
    </source>
</evidence>